<comment type="caution">
    <text evidence="1">The sequence shown here is derived from an EMBL/GenBank/DDBJ whole genome shotgun (WGS) entry which is preliminary data.</text>
</comment>
<reference evidence="1" key="1">
    <citation type="submission" date="2022-08" db="EMBL/GenBank/DDBJ databases">
        <title>Genome Sequence of Fusarium decemcellulare.</title>
        <authorList>
            <person name="Buettner E."/>
        </authorList>
    </citation>
    <scope>NUCLEOTIDE SEQUENCE</scope>
    <source>
        <strain evidence="1">Babe19</strain>
    </source>
</reference>
<protein>
    <submittedName>
        <fullName evidence="1">Uncharacterized protein</fullName>
    </submittedName>
</protein>
<evidence type="ECO:0000313" key="2">
    <source>
        <dbReference type="Proteomes" id="UP001148629"/>
    </source>
</evidence>
<sequence length="327" mass="36209">MQTTMLRALICSLAIPQCLAAVTWTPIGCDGWDFQGKDIDAIWDNAVELATQSQSQIDLIPKKFSLTGFSGEENRAGANGEMVFGAGFTKHRGLSDDGKAIMEKARSRYDEVLSGLAGTLPDMNPKRAFLLCGANGLKEEPIPGSPSPNKVWHAEVNLEGITEYITLSYAGPGWPEPCQEPIARGQYYQAKTFFAVLNRGPGQERLTGIILCPNKFEELGIPVKATLDRGYQTEGRNGNRPYHGEYQALSGSLLHEMVHVVARFQYNTQWEDVDENGKVLYGFKAVHELARSNPTRNLMNPDTFKIFAEMSQSPATEWGMTYIPPDR</sequence>
<accession>A0ACC1RS20</accession>
<dbReference type="Proteomes" id="UP001148629">
    <property type="component" value="Unassembled WGS sequence"/>
</dbReference>
<gene>
    <name evidence="1" type="ORF">NM208_g12469</name>
</gene>
<keyword evidence="2" id="KW-1185">Reference proteome</keyword>
<name>A0ACC1RS20_9HYPO</name>
<evidence type="ECO:0000313" key="1">
    <source>
        <dbReference type="EMBL" id="KAJ3523395.1"/>
    </source>
</evidence>
<proteinExistence type="predicted"/>
<dbReference type="EMBL" id="JANRMS010002264">
    <property type="protein sequence ID" value="KAJ3523395.1"/>
    <property type="molecule type" value="Genomic_DNA"/>
</dbReference>
<organism evidence="1 2">
    <name type="scientific">Fusarium decemcellulare</name>
    <dbReference type="NCBI Taxonomy" id="57161"/>
    <lineage>
        <taxon>Eukaryota</taxon>
        <taxon>Fungi</taxon>
        <taxon>Dikarya</taxon>
        <taxon>Ascomycota</taxon>
        <taxon>Pezizomycotina</taxon>
        <taxon>Sordariomycetes</taxon>
        <taxon>Hypocreomycetidae</taxon>
        <taxon>Hypocreales</taxon>
        <taxon>Nectriaceae</taxon>
        <taxon>Fusarium</taxon>
        <taxon>Fusarium decemcellulare species complex</taxon>
    </lineage>
</organism>